<dbReference type="Proteomes" id="UP000249402">
    <property type="component" value="Unassembled WGS sequence"/>
</dbReference>
<dbReference type="EMBL" id="KZ824429">
    <property type="protein sequence ID" value="RAL03028.1"/>
    <property type="molecule type" value="Genomic_DNA"/>
</dbReference>
<organism evidence="1 2">
    <name type="scientific">Aspergillus ibericus CBS 121593</name>
    <dbReference type="NCBI Taxonomy" id="1448316"/>
    <lineage>
        <taxon>Eukaryota</taxon>
        <taxon>Fungi</taxon>
        <taxon>Dikarya</taxon>
        <taxon>Ascomycota</taxon>
        <taxon>Pezizomycotina</taxon>
        <taxon>Eurotiomycetes</taxon>
        <taxon>Eurotiomycetidae</taxon>
        <taxon>Eurotiales</taxon>
        <taxon>Aspergillaceae</taxon>
        <taxon>Aspergillus</taxon>
        <taxon>Aspergillus subgen. Circumdati</taxon>
    </lineage>
</organism>
<dbReference type="Gene3D" id="1.10.150.240">
    <property type="entry name" value="Putative phosphatase, domain 2"/>
    <property type="match status" value="1"/>
</dbReference>
<dbReference type="AlphaFoldDB" id="A0A395H819"/>
<gene>
    <name evidence="1" type="ORF">BO80DRAFT_492232</name>
</gene>
<dbReference type="PANTHER" id="PTHR43611">
    <property type="entry name" value="ALPHA-D-GLUCOSE 1-PHOSPHATE PHOSPHATASE"/>
    <property type="match status" value="1"/>
</dbReference>
<dbReference type="InterPro" id="IPR023198">
    <property type="entry name" value="PGP-like_dom2"/>
</dbReference>
<feature type="non-terminal residue" evidence="1">
    <location>
        <position position="1"/>
    </location>
</feature>
<dbReference type="SUPFAM" id="SSF48239">
    <property type="entry name" value="Terpenoid cyclases/Protein prenyltransferases"/>
    <property type="match status" value="1"/>
</dbReference>
<sequence>MTLQDQTQYEAIIFGFGVLFIWDPPKDAVISPGLLKSILSSPLWHDYEQGKLAEDDCYDLLATQFHMQTSDIACTFSQGRQSLVINPAVMSLLLEIRAAVPNIAVYTMSNIPKPHYTVLLRTHPEMSIFDQILPSGLHGARKPQLQFDQNVLGEIGMSAEQIIYIDDQLENVTSAQSIGMHGILYTQPSLLSQHVKSLMLDPVQRGMDYLRRHAKKLHSTTDTGQPIWENFSQLLILEATGDETLVSLEHHESTWNFFQGTPCFTTSTFPDDLDTTSLAWLTLPAPKTIIDPLLDRMTTLVNSDGIFTTYFTPSRPRTDPIVCTNILRLFHKYHRGTDPALQPTLTYIHNTLTHRTYLLGTRYYTSPESFLYPLSQLCQHPNPTLQPIRETLIERLRERINVKTDALSLAMRILACLDMGFSRNEVAREVEVLVGMQCEDGSWPGGCFCRYGGSQVGVWNRGVSTGVVGRAVRRYQRWGVDT</sequence>
<dbReference type="OrthoDB" id="2012566at2759"/>
<dbReference type="RefSeq" id="XP_025577355.1">
    <property type="nucleotide sequence ID" value="XM_025723755.1"/>
</dbReference>
<evidence type="ECO:0000313" key="2">
    <source>
        <dbReference type="Proteomes" id="UP000249402"/>
    </source>
</evidence>
<dbReference type="InterPro" id="IPR008930">
    <property type="entry name" value="Terpenoid_cyclase/PrenylTrfase"/>
</dbReference>
<dbReference type="SUPFAM" id="SSF56784">
    <property type="entry name" value="HAD-like"/>
    <property type="match status" value="1"/>
</dbReference>
<reference evidence="1 2" key="1">
    <citation type="submission" date="2018-02" db="EMBL/GenBank/DDBJ databases">
        <title>The genomes of Aspergillus section Nigri reveals drivers in fungal speciation.</title>
        <authorList>
            <consortium name="DOE Joint Genome Institute"/>
            <person name="Vesth T.C."/>
            <person name="Nybo J."/>
            <person name="Theobald S."/>
            <person name="Brandl J."/>
            <person name="Frisvad J.C."/>
            <person name="Nielsen K.F."/>
            <person name="Lyhne E.K."/>
            <person name="Kogle M.E."/>
            <person name="Kuo A."/>
            <person name="Riley R."/>
            <person name="Clum A."/>
            <person name="Nolan M."/>
            <person name="Lipzen A."/>
            <person name="Salamov A."/>
            <person name="Henrissat B."/>
            <person name="Wiebenga A."/>
            <person name="De vries R.P."/>
            <person name="Grigoriev I.V."/>
            <person name="Mortensen U.H."/>
            <person name="Andersen M.R."/>
            <person name="Baker S.E."/>
        </authorList>
    </citation>
    <scope>NUCLEOTIDE SEQUENCE [LARGE SCALE GENOMIC DNA]</scope>
    <source>
        <strain evidence="1 2">CBS 121593</strain>
    </source>
</reference>
<dbReference type="STRING" id="1448316.A0A395H819"/>
<protein>
    <recommendedName>
        <fullName evidence="3">HAD-like protein</fullName>
    </recommendedName>
</protein>
<dbReference type="VEuPathDB" id="FungiDB:BO80DRAFT_492232"/>
<proteinExistence type="predicted"/>
<dbReference type="InterPro" id="IPR023214">
    <property type="entry name" value="HAD_sf"/>
</dbReference>
<accession>A0A395H819</accession>
<evidence type="ECO:0000313" key="1">
    <source>
        <dbReference type="EMBL" id="RAL03028.1"/>
    </source>
</evidence>
<dbReference type="GeneID" id="37228620"/>
<dbReference type="Gene3D" id="3.40.50.1000">
    <property type="entry name" value="HAD superfamily/HAD-like"/>
    <property type="match status" value="1"/>
</dbReference>
<dbReference type="PANTHER" id="PTHR43611:SF3">
    <property type="entry name" value="FLAVIN MONONUCLEOTIDE HYDROLASE 1, CHLOROPLATIC"/>
    <property type="match status" value="1"/>
</dbReference>
<keyword evidence="2" id="KW-1185">Reference proteome</keyword>
<name>A0A395H819_9EURO</name>
<evidence type="ECO:0008006" key="3">
    <source>
        <dbReference type="Google" id="ProtNLM"/>
    </source>
</evidence>
<dbReference type="InterPro" id="IPR036412">
    <property type="entry name" value="HAD-like_sf"/>
</dbReference>